<dbReference type="InterPro" id="IPR002155">
    <property type="entry name" value="Thiolase"/>
</dbReference>
<sequence>MRDPSSPETIPSTQAANTPDEVDHGASSFRLEISQEGPVDTIIPSSVTPPPSSQMPNAAGTGAATSLAFASSQRSGYFSPPATTGIFGNKRDTNTALEFNPPASHEIADASIEKLRSMLQACIAENAKLKMETAHHKLQYNLLSLQADEDMKRAVVEHEMTRREVEALRVAEHTRQARRDFDAASETHQAKFMQLKALYDQKVEEVDFLNRKLKAARKIIQQKEDENISLCDERELLLNRIRENREHFQILCSPGGMFHSATIGRQTVAVTAPTQPQPRTIYREAQARADKDHSKGNFTMLLQAIDQENTSTPSTPRGISHTASKYTRNVQSMSSLPTTPTQGLRGETGGLLPSVDLVPQTEPPYRHNRYIPETPVRSATRRRSRESTISAEDNEELARQALQSVAAASFASRASQHQLGPRLTQRNPANEEEEEAFESQASQAATQMLRRDPRESFEVASSVDHSRNGTPAPADKTAKLQAKLFGGLNKSGVSSGEKHFRQREAKKWDYRSSRRAHCCRQTIITMGVLPKGLSSVLAKAPTDVVILSSLRTPITRSYKGHLKDAYPEELLSVVLRATLDKTPELDPSKIDDVAVGVVLSELGGSKAARMAMNHVGFNTSSTSLYTVNRACSSSLQAIASIAASIRTEAIDVGIGAGMESMTRNYGSRAIPTSYWPALKDSPVKDARDCVMPMGLTSENVASRYGVSREDQDAFAVKSHQLAAAARAEGRFKEEIVPVTTQFQEVDKAGNKVGEAQTVTVTEDDGIRPTASLEGMAKLKPAFKPDGASTAGNSSQVSDGAAATLLMRRSTATALGLGDRIIGKFVAANTVGCKPDEMGIGPAVAIPKLLGQLGLENKDVDRWEINEAFASQAIYCLRELGLEEAWKDGKVNPDGGAIALGHPLGATGARMVSTLLHGLGRTGGEVGVVSMCVGTGMGMAGVFVKE</sequence>
<evidence type="ECO:0000259" key="12">
    <source>
        <dbReference type="Pfam" id="PF02803"/>
    </source>
</evidence>
<dbReference type="CDD" id="cd00751">
    <property type="entry name" value="thiolase"/>
    <property type="match status" value="1"/>
</dbReference>
<evidence type="ECO:0000256" key="6">
    <source>
        <dbReference type="ARBA" id="ARBA00023315"/>
    </source>
</evidence>
<dbReference type="InterPro" id="IPR020610">
    <property type="entry name" value="Thiolase_AS"/>
</dbReference>
<dbReference type="PROSITE" id="PS00737">
    <property type="entry name" value="THIOLASE_2"/>
    <property type="match status" value="1"/>
</dbReference>
<dbReference type="GO" id="GO:0010124">
    <property type="term" value="P:phenylacetate catabolic process"/>
    <property type="evidence" value="ECO:0007669"/>
    <property type="project" value="TreeGrafter"/>
</dbReference>
<dbReference type="EC" id="2.3.1.16" evidence="7"/>
<dbReference type="PROSITE" id="PS00099">
    <property type="entry name" value="THIOLASE_3"/>
    <property type="match status" value="1"/>
</dbReference>
<dbReference type="GO" id="GO:0006635">
    <property type="term" value="P:fatty acid beta-oxidation"/>
    <property type="evidence" value="ECO:0007669"/>
    <property type="project" value="TreeGrafter"/>
</dbReference>
<evidence type="ECO:0000256" key="4">
    <source>
        <dbReference type="ARBA" id="ARBA00022679"/>
    </source>
</evidence>
<comment type="pathway">
    <text evidence="2">Lipid metabolism; fatty acid metabolism.</text>
</comment>
<dbReference type="Pfam" id="PF00108">
    <property type="entry name" value="Thiolase_N"/>
    <property type="match status" value="1"/>
</dbReference>
<dbReference type="InterPro" id="IPR020617">
    <property type="entry name" value="Thiolase_C"/>
</dbReference>
<dbReference type="GO" id="GO:0005777">
    <property type="term" value="C:peroxisome"/>
    <property type="evidence" value="ECO:0007669"/>
    <property type="project" value="TreeGrafter"/>
</dbReference>
<evidence type="ECO:0000256" key="7">
    <source>
        <dbReference type="ARBA" id="ARBA00024073"/>
    </source>
</evidence>
<accession>A0AAN6NMG5</accession>
<feature type="domain" description="Thiolase N-terminal" evidence="11">
    <location>
        <begin position="544"/>
        <end position="809"/>
    </location>
</feature>
<dbReference type="InterPro" id="IPR020613">
    <property type="entry name" value="Thiolase_CS"/>
</dbReference>
<dbReference type="GO" id="GO:0003988">
    <property type="term" value="F:acetyl-CoA C-acyltransferase activity"/>
    <property type="evidence" value="ECO:0007669"/>
    <property type="project" value="UniProtKB-EC"/>
</dbReference>
<comment type="catalytic activity">
    <reaction evidence="8">
        <text>an acyl-CoA + acetyl-CoA = a 3-oxoacyl-CoA + CoA</text>
        <dbReference type="Rhea" id="RHEA:21564"/>
        <dbReference type="ChEBI" id="CHEBI:57287"/>
        <dbReference type="ChEBI" id="CHEBI:57288"/>
        <dbReference type="ChEBI" id="CHEBI:58342"/>
        <dbReference type="ChEBI" id="CHEBI:90726"/>
        <dbReference type="EC" id="2.3.1.16"/>
    </reaction>
</comment>
<dbReference type="InterPro" id="IPR020615">
    <property type="entry name" value="Thiolase_acyl_enz_int_AS"/>
</dbReference>
<comment type="similarity">
    <text evidence="3">Belongs to the thiolase-like superfamily. Thiolase family.</text>
</comment>
<keyword evidence="4" id="KW-0808">Transferase</keyword>
<evidence type="ECO:0000256" key="1">
    <source>
        <dbReference type="ARBA" id="ARBA00001958"/>
    </source>
</evidence>
<comment type="caution">
    <text evidence="13">The sequence shown here is derived from an EMBL/GenBank/DDBJ whole genome shotgun (WGS) entry which is preliminary data.</text>
</comment>
<dbReference type="Gene3D" id="3.40.47.10">
    <property type="match status" value="2"/>
</dbReference>
<evidence type="ECO:0000259" key="11">
    <source>
        <dbReference type="Pfam" id="PF00108"/>
    </source>
</evidence>
<feature type="compositionally biased region" description="Polar residues" evidence="10">
    <location>
        <begin position="327"/>
        <end position="342"/>
    </location>
</feature>
<organism evidence="13 14">
    <name type="scientific">Pseudoneurospora amorphoporcata</name>
    <dbReference type="NCBI Taxonomy" id="241081"/>
    <lineage>
        <taxon>Eukaryota</taxon>
        <taxon>Fungi</taxon>
        <taxon>Dikarya</taxon>
        <taxon>Ascomycota</taxon>
        <taxon>Pezizomycotina</taxon>
        <taxon>Sordariomycetes</taxon>
        <taxon>Sordariomycetidae</taxon>
        <taxon>Sordariales</taxon>
        <taxon>Sordariaceae</taxon>
        <taxon>Pseudoneurospora</taxon>
    </lineage>
</organism>
<dbReference type="PANTHER" id="PTHR43853">
    <property type="entry name" value="3-KETOACYL-COA THIOLASE, PEROXISOMAL"/>
    <property type="match status" value="1"/>
</dbReference>
<evidence type="ECO:0000256" key="9">
    <source>
        <dbReference type="SAM" id="Coils"/>
    </source>
</evidence>
<dbReference type="InterPro" id="IPR020616">
    <property type="entry name" value="Thiolase_N"/>
</dbReference>
<feature type="coiled-coil region" evidence="9">
    <location>
        <begin position="199"/>
        <end position="233"/>
    </location>
</feature>
<evidence type="ECO:0000256" key="2">
    <source>
        <dbReference type="ARBA" id="ARBA00004872"/>
    </source>
</evidence>
<protein>
    <recommendedName>
        <fullName evidence="7">acetyl-CoA C-acyltransferase</fullName>
        <ecNumber evidence="7">2.3.1.16</ecNumber>
    </recommendedName>
</protein>
<feature type="region of interest" description="Disordered" evidence="10">
    <location>
        <begin position="327"/>
        <end position="395"/>
    </location>
</feature>
<reference evidence="13" key="2">
    <citation type="submission" date="2023-06" db="EMBL/GenBank/DDBJ databases">
        <authorList>
            <consortium name="Lawrence Berkeley National Laboratory"/>
            <person name="Mondo S.J."/>
            <person name="Hensen N."/>
            <person name="Bonometti L."/>
            <person name="Westerberg I."/>
            <person name="Brannstrom I.O."/>
            <person name="Guillou S."/>
            <person name="Cros-Aarteil S."/>
            <person name="Calhoun S."/>
            <person name="Haridas S."/>
            <person name="Kuo A."/>
            <person name="Pangilinan J."/>
            <person name="Riley R."/>
            <person name="Labutti K."/>
            <person name="Andreopoulos B."/>
            <person name="Lipzen A."/>
            <person name="Chen C."/>
            <person name="Yanf M."/>
            <person name="Daum C."/>
            <person name="Ng V."/>
            <person name="Clum A."/>
            <person name="Steindorff A."/>
            <person name="Ohm R."/>
            <person name="Martin F."/>
            <person name="Silar P."/>
            <person name="Natvig D."/>
            <person name="Lalanne C."/>
            <person name="Gautier V."/>
            <person name="Ament-Velasquez S.L."/>
            <person name="Kruys A."/>
            <person name="Hutchinson M.I."/>
            <person name="Powell A.J."/>
            <person name="Barry K."/>
            <person name="Miller A.N."/>
            <person name="Grigoriev I.V."/>
            <person name="Debuchy R."/>
            <person name="Gladieux P."/>
            <person name="Thoren M.H."/>
            <person name="Johannesson H."/>
        </authorList>
    </citation>
    <scope>NUCLEOTIDE SEQUENCE</scope>
    <source>
        <strain evidence="13">CBS 626.80</strain>
    </source>
</reference>
<evidence type="ECO:0000313" key="13">
    <source>
        <dbReference type="EMBL" id="KAK3948300.1"/>
    </source>
</evidence>
<evidence type="ECO:0000256" key="5">
    <source>
        <dbReference type="ARBA" id="ARBA00022958"/>
    </source>
</evidence>
<dbReference type="AlphaFoldDB" id="A0AAN6NMG5"/>
<feature type="region of interest" description="Disordered" evidence="10">
    <location>
        <begin position="412"/>
        <end position="475"/>
    </location>
</feature>
<proteinExistence type="inferred from homology"/>
<evidence type="ECO:0000256" key="8">
    <source>
        <dbReference type="ARBA" id="ARBA00047605"/>
    </source>
</evidence>
<feature type="domain" description="Thiolase C-terminal" evidence="12">
    <location>
        <begin position="820"/>
        <end position="942"/>
    </location>
</feature>
<keyword evidence="14" id="KW-1185">Reference proteome</keyword>
<dbReference type="Proteomes" id="UP001303222">
    <property type="component" value="Unassembled WGS sequence"/>
</dbReference>
<keyword evidence="9" id="KW-0175">Coiled coil</keyword>
<name>A0AAN6NMG5_9PEZI</name>
<evidence type="ECO:0000256" key="3">
    <source>
        <dbReference type="ARBA" id="ARBA00010982"/>
    </source>
</evidence>
<dbReference type="Pfam" id="PF02803">
    <property type="entry name" value="Thiolase_C"/>
    <property type="match status" value="1"/>
</dbReference>
<feature type="compositionally biased region" description="Polar residues" evidence="10">
    <location>
        <begin position="1"/>
        <end position="17"/>
    </location>
</feature>
<dbReference type="InterPro" id="IPR016039">
    <property type="entry name" value="Thiolase-like"/>
</dbReference>
<dbReference type="InterPro" id="IPR050215">
    <property type="entry name" value="Thiolase-like_sf_Thiolase"/>
</dbReference>
<dbReference type="PROSITE" id="PS00098">
    <property type="entry name" value="THIOLASE_1"/>
    <property type="match status" value="1"/>
</dbReference>
<feature type="region of interest" description="Disordered" evidence="10">
    <location>
        <begin position="1"/>
        <end position="61"/>
    </location>
</feature>
<keyword evidence="6" id="KW-0012">Acyltransferase</keyword>
<comment type="cofactor">
    <cofactor evidence="1">
        <name>K(+)</name>
        <dbReference type="ChEBI" id="CHEBI:29103"/>
    </cofactor>
</comment>
<dbReference type="PANTHER" id="PTHR43853:SF5">
    <property type="entry name" value="ACETYL-COA C-ACETYLTRANSFERASE"/>
    <property type="match status" value="1"/>
</dbReference>
<gene>
    <name evidence="13" type="ORF">QBC32DRAFT_373676</name>
</gene>
<dbReference type="EMBL" id="MU859272">
    <property type="protein sequence ID" value="KAK3948300.1"/>
    <property type="molecule type" value="Genomic_DNA"/>
</dbReference>
<evidence type="ECO:0000256" key="10">
    <source>
        <dbReference type="SAM" id="MobiDB-lite"/>
    </source>
</evidence>
<keyword evidence="5" id="KW-0630">Potassium</keyword>
<reference evidence="13" key="1">
    <citation type="journal article" date="2023" name="Mol. Phylogenet. Evol.">
        <title>Genome-scale phylogeny and comparative genomics of the fungal order Sordariales.</title>
        <authorList>
            <person name="Hensen N."/>
            <person name="Bonometti L."/>
            <person name="Westerberg I."/>
            <person name="Brannstrom I.O."/>
            <person name="Guillou S."/>
            <person name="Cros-Aarteil S."/>
            <person name="Calhoun S."/>
            <person name="Haridas S."/>
            <person name="Kuo A."/>
            <person name="Mondo S."/>
            <person name="Pangilinan J."/>
            <person name="Riley R."/>
            <person name="LaButti K."/>
            <person name="Andreopoulos B."/>
            <person name="Lipzen A."/>
            <person name="Chen C."/>
            <person name="Yan M."/>
            <person name="Daum C."/>
            <person name="Ng V."/>
            <person name="Clum A."/>
            <person name="Steindorff A."/>
            <person name="Ohm R.A."/>
            <person name="Martin F."/>
            <person name="Silar P."/>
            <person name="Natvig D.O."/>
            <person name="Lalanne C."/>
            <person name="Gautier V."/>
            <person name="Ament-Velasquez S.L."/>
            <person name="Kruys A."/>
            <person name="Hutchinson M.I."/>
            <person name="Powell A.J."/>
            <person name="Barry K."/>
            <person name="Miller A.N."/>
            <person name="Grigoriev I.V."/>
            <person name="Debuchy R."/>
            <person name="Gladieux P."/>
            <person name="Hiltunen Thoren M."/>
            <person name="Johannesson H."/>
        </authorList>
    </citation>
    <scope>NUCLEOTIDE SEQUENCE</scope>
    <source>
        <strain evidence="13">CBS 626.80</strain>
    </source>
</reference>
<dbReference type="NCBIfam" id="TIGR01930">
    <property type="entry name" value="AcCoA-C-Actrans"/>
    <property type="match status" value="1"/>
</dbReference>
<dbReference type="SUPFAM" id="SSF53901">
    <property type="entry name" value="Thiolase-like"/>
    <property type="match status" value="2"/>
</dbReference>
<evidence type="ECO:0000313" key="14">
    <source>
        <dbReference type="Proteomes" id="UP001303222"/>
    </source>
</evidence>